<protein>
    <submittedName>
        <fullName evidence="1">Uncharacterized protein</fullName>
    </submittedName>
</protein>
<gene>
    <name evidence="1" type="ORF">HMPREF0653_00422</name>
</gene>
<evidence type="ECO:0000313" key="1">
    <source>
        <dbReference type="EMBL" id="ERJ80552.1"/>
    </source>
</evidence>
<sequence length="52" mass="6498">MRFFNLLFWSLKEPILNHKTYCFEIPNNRFENTIYNLLIFRKIQIGQNFHFS</sequence>
<accession>A0ABN0NUV4</accession>
<organism evidence="1 2">
    <name type="scientific">Prevotella disiens JCM 6334 = ATCC 29426</name>
    <dbReference type="NCBI Taxonomy" id="1235811"/>
    <lineage>
        <taxon>Bacteria</taxon>
        <taxon>Pseudomonadati</taxon>
        <taxon>Bacteroidota</taxon>
        <taxon>Bacteroidia</taxon>
        <taxon>Bacteroidales</taxon>
        <taxon>Prevotellaceae</taxon>
        <taxon>Prevotella</taxon>
    </lineage>
</organism>
<proteinExistence type="predicted"/>
<name>A0ABN0NUV4_9BACT</name>
<dbReference type="Proteomes" id="UP000016660">
    <property type="component" value="Unassembled WGS sequence"/>
</dbReference>
<keyword evidence="2" id="KW-1185">Reference proteome</keyword>
<reference evidence="1 2" key="1">
    <citation type="submission" date="2013-06" db="EMBL/GenBank/DDBJ databases">
        <authorList>
            <person name="Weinstock G."/>
            <person name="Sodergren E."/>
            <person name="Lobos E.A."/>
            <person name="Fulton L."/>
            <person name="Fulton R."/>
            <person name="Courtney L."/>
            <person name="Fronick C."/>
            <person name="O'Laughlin M."/>
            <person name="Godfrey J."/>
            <person name="Wilson R.M."/>
            <person name="Miner T."/>
            <person name="Farmer C."/>
            <person name="Delehaunty K."/>
            <person name="Cordes M."/>
            <person name="Minx P."/>
            <person name="Tomlinson C."/>
            <person name="Chen J."/>
            <person name="Wollam A."/>
            <person name="Pepin K.H."/>
            <person name="Bhonagiri V."/>
            <person name="Zhang X."/>
            <person name="Warren W."/>
            <person name="Mitreva M."/>
            <person name="Mardis E.R."/>
            <person name="Wilson R.K."/>
        </authorList>
    </citation>
    <scope>NUCLEOTIDE SEQUENCE [LARGE SCALE GENOMIC DNA]</scope>
    <source>
        <strain evidence="1 2">ATCC 29426</strain>
    </source>
</reference>
<comment type="caution">
    <text evidence="1">The sequence shown here is derived from an EMBL/GenBank/DDBJ whole genome shotgun (WGS) entry which is preliminary data.</text>
</comment>
<dbReference type="EMBL" id="AWUY01000026">
    <property type="protein sequence ID" value="ERJ80552.1"/>
    <property type="molecule type" value="Genomic_DNA"/>
</dbReference>
<evidence type="ECO:0000313" key="2">
    <source>
        <dbReference type="Proteomes" id="UP000016660"/>
    </source>
</evidence>